<reference evidence="1" key="1">
    <citation type="submission" date="2015-06" db="UniProtKB">
        <authorList>
            <consortium name="EnsemblPlants"/>
        </authorList>
    </citation>
    <scope>IDENTIFICATION</scope>
</reference>
<dbReference type="AlphaFoldDB" id="M8BVS9"/>
<protein>
    <submittedName>
        <fullName evidence="1">Uncharacterized protein</fullName>
    </submittedName>
</protein>
<evidence type="ECO:0000313" key="1">
    <source>
        <dbReference type="EnsemblPlants" id="EMT26064"/>
    </source>
</evidence>
<accession>M8BVS9</accession>
<sequence length="110" mass="11830">MTGLHFWCSTVCLSSDRIHDDIQFFVSLGGGSDCHHGVVLLPHLRRRTGFTMTPPHLATTQAHVGAATSKDMGVSMGSEYVSTLTHHNSQGCGSRLSPRGLVNHAQKFSG</sequence>
<dbReference type="EnsemblPlants" id="EMT26064">
    <property type="protein sequence ID" value="EMT26064"/>
    <property type="gene ID" value="F775_31719"/>
</dbReference>
<proteinExistence type="predicted"/>
<organism evidence="1">
    <name type="scientific">Aegilops tauschii</name>
    <name type="common">Tausch's goatgrass</name>
    <name type="synonym">Aegilops squarrosa</name>
    <dbReference type="NCBI Taxonomy" id="37682"/>
    <lineage>
        <taxon>Eukaryota</taxon>
        <taxon>Viridiplantae</taxon>
        <taxon>Streptophyta</taxon>
        <taxon>Embryophyta</taxon>
        <taxon>Tracheophyta</taxon>
        <taxon>Spermatophyta</taxon>
        <taxon>Magnoliopsida</taxon>
        <taxon>Liliopsida</taxon>
        <taxon>Poales</taxon>
        <taxon>Poaceae</taxon>
        <taxon>BOP clade</taxon>
        <taxon>Pooideae</taxon>
        <taxon>Triticodae</taxon>
        <taxon>Triticeae</taxon>
        <taxon>Triticinae</taxon>
        <taxon>Aegilops</taxon>
    </lineage>
</organism>
<name>M8BVS9_AEGTA</name>